<evidence type="ECO:0000256" key="1">
    <source>
        <dbReference type="SAM" id="MobiDB-lite"/>
    </source>
</evidence>
<evidence type="ECO:0000313" key="3">
    <source>
        <dbReference type="Proteomes" id="UP000489600"/>
    </source>
</evidence>
<sequence length="72" mass="8256">MEEYRLEDSDHEAADNYDLNQQEEVENCGEEETDHNLDGAAPDIANHELVTAESSTQKPVRQRTRPCVVQKR</sequence>
<feature type="region of interest" description="Disordered" evidence="1">
    <location>
        <begin position="50"/>
        <end position="72"/>
    </location>
</feature>
<comment type="caution">
    <text evidence="2">The sequence shown here is derived from an EMBL/GenBank/DDBJ whole genome shotgun (WGS) entry which is preliminary data.</text>
</comment>
<feature type="compositionally biased region" description="Basic residues" evidence="1">
    <location>
        <begin position="60"/>
        <end position="72"/>
    </location>
</feature>
<evidence type="ECO:0000313" key="2">
    <source>
        <dbReference type="EMBL" id="VVB04310.1"/>
    </source>
</evidence>
<reference evidence="2" key="1">
    <citation type="submission" date="2019-07" db="EMBL/GenBank/DDBJ databases">
        <authorList>
            <person name="Dittberner H."/>
        </authorList>
    </citation>
    <scope>NUCLEOTIDE SEQUENCE [LARGE SCALE GENOMIC DNA]</scope>
</reference>
<dbReference type="Proteomes" id="UP000489600">
    <property type="component" value="Unassembled WGS sequence"/>
</dbReference>
<gene>
    <name evidence="2" type="ORF">ANE_LOCUS14754</name>
</gene>
<protein>
    <submittedName>
        <fullName evidence="2">Uncharacterized protein</fullName>
    </submittedName>
</protein>
<accession>A0A565BSH3</accession>
<dbReference type="AlphaFoldDB" id="A0A565BSH3"/>
<name>A0A565BSH3_9BRAS</name>
<organism evidence="2 3">
    <name type="scientific">Arabis nemorensis</name>
    <dbReference type="NCBI Taxonomy" id="586526"/>
    <lineage>
        <taxon>Eukaryota</taxon>
        <taxon>Viridiplantae</taxon>
        <taxon>Streptophyta</taxon>
        <taxon>Embryophyta</taxon>
        <taxon>Tracheophyta</taxon>
        <taxon>Spermatophyta</taxon>
        <taxon>Magnoliopsida</taxon>
        <taxon>eudicotyledons</taxon>
        <taxon>Gunneridae</taxon>
        <taxon>Pentapetalae</taxon>
        <taxon>rosids</taxon>
        <taxon>malvids</taxon>
        <taxon>Brassicales</taxon>
        <taxon>Brassicaceae</taxon>
        <taxon>Arabideae</taxon>
        <taxon>Arabis</taxon>
    </lineage>
</organism>
<keyword evidence="3" id="KW-1185">Reference proteome</keyword>
<dbReference type="EMBL" id="CABITT030000005">
    <property type="protein sequence ID" value="VVB04310.1"/>
    <property type="molecule type" value="Genomic_DNA"/>
</dbReference>
<proteinExistence type="predicted"/>